<dbReference type="AlphaFoldDB" id="F9GCF1"/>
<gene>
    <name evidence="2" type="ORF">FOXB_16334</name>
</gene>
<evidence type="ECO:0000256" key="1">
    <source>
        <dbReference type="SAM" id="MobiDB-lite"/>
    </source>
</evidence>
<protein>
    <submittedName>
        <fullName evidence="2">Uncharacterized protein</fullName>
    </submittedName>
</protein>
<feature type="region of interest" description="Disordered" evidence="1">
    <location>
        <begin position="1"/>
        <end position="29"/>
    </location>
</feature>
<organism evidence="2">
    <name type="scientific">Fusarium oxysporum (strain Fo5176)</name>
    <name type="common">Fusarium vascular wilt</name>
    <dbReference type="NCBI Taxonomy" id="660025"/>
    <lineage>
        <taxon>Eukaryota</taxon>
        <taxon>Fungi</taxon>
        <taxon>Dikarya</taxon>
        <taxon>Ascomycota</taxon>
        <taxon>Pezizomycotina</taxon>
        <taxon>Sordariomycetes</taxon>
        <taxon>Hypocreomycetidae</taxon>
        <taxon>Hypocreales</taxon>
        <taxon>Nectriaceae</taxon>
        <taxon>Fusarium</taxon>
        <taxon>Fusarium oxysporum species complex</taxon>
    </lineage>
</organism>
<accession>F9GCF1</accession>
<sequence length="29" mass="3037">MGLGRRGRKLGNQTTDGGPAPYCTGMNEV</sequence>
<evidence type="ECO:0000313" key="2">
    <source>
        <dbReference type="EMBL" id="EGU73156.1"/>
    </source>
</evidence>
<name>F9GCF1_FUSOF</name>
<comment type="caution">
    <text evidence="2">The sequence shown here is derived from an EMBL/GenBank/DDBJ whole genome shotgun (WGS) entry which is preliminary data.</text>
</comment>
<dbReference type="EMBL" id="AFQF01005002">
    <property type="protein sequence ID" value="EGU73156.1"/>
    <property type="molecule type" value="Genomic_DNA"/>
</dbReference>
<reference evidence="2" key="1">
    <citation type="journal article" date="2012" name="Mol. Plant Microbe Interact.">
        <title>A highly conserved effector in Fusarium oxysporum is required for full virulence on Arabidopsis.</title>
        <authorList>
            <person name="Thatcher L.F."/>
            <person name="Gardiner D.M."/>
            <person name="Kazan K."/>
            <person name="Manners J."/>
        </authorList>
    </citation>
    <scope>NUCLEOTIDE SEQUENCE [LARGE SCALE GENOMIC DNA]</scope>
    <source>
        <strain evidence="2">Fo5176</strain>
    </source>
</reference>
<proteinExistence type="predicted"/>